<accession>A0ABV4W9H7</accession>
<protein>
    <submittedName>
        <fullName evidence="1">Carboxypeptidase-like regulatory domain-containing protein</fullName>
    </submittedName>
</protein>
<comment type="caution">
    <text evidence="1">The sequence shown here is derived from an EMBL/GenBank/DDBJ whole genome shotgun (WGS) entry which is preliminary data.</text>
</comment>
<proteinExistence type="predicted"/>
<dbReference type="Proteomes" id="UP001576762">
    <property type="component" value="Unassembled WGS sequence"/>
</dbReference>
<name>A0ABV4W9H7_9GAMM</name>
<sequence length="115" mass="11589">MTTVDGETGTAQGSLLETENTSSVLVTVNLAGSGAIYGTVYDEAGLPVPSALVTAIFPDTDRKYSAISTSDGSFALTNVHGDGTLILVGINNDTGESGSATGVLSSFASQITRNV</sequence>
<dbReference type="RefSeq" id="WP_075195142.1">
    <property type="nucleotide sequence ID" value="NZ_JBHFLD010000023.1"/>
</dbReference>
<dbReference type="SUPFAM" id="SSF49452">
    <property type="entry name" value="Starch-binding domain-like"/>
    <property type="match status" value="1"/>
</dbReference>
<dbReference type="EMBL" id="JBHFLD010000023">
    <property type="protein sequence ID" value="MFB2716846.1"/>
    <property type="molecule type" value="Genomic_DNA"/>
</dbReference>
<reference evidence="1 2" key="1">
    <citation type="submission" date="2024-09" db="EMBL/GenBank/DDBJ databases">
        <title>Draft genome sequences of 6 high pH adapted Marinobacter shengliensis sp. isolated from Mariana forearc serpentinite mud volcanoes.</title>
        <authorList>
            <person name="Elkassas S."/>
            <person name="Serres M."/>
            <person name="Michael N."/>
            <person name="Amina P."/>
            <person name="Teodora Z."/>
            <person name="Julie H."/>
        </authorList>
    </citation>
    <scope>NUCLEOTIDE SEQUENCE [LARGE SCALE GENOMIC DNA]</scope>
    <source>
        <strain evidence="1 2">EB4</strain>
    </source>
</reference>
<keyword evidence="2" id="KW-1185">Reference proteome</keyword>
<dbReference type="InterPro" id="IPR013784">
    <property type="entry name" value="Carb-bd-like_fold"/>
</dbReference>
<evidence type="ECO:0000313" key="2">
    <source>
        <dbReference type="Proteomes" id="UP001576762"/>
    </source>
</evidence>
<dbReference type="Pfam" id="PF13620">
    <property type="entry name" value="CarboxypepD_reg"/>
    <property type="match status" value="1"/>
</dbReference>
<organism evidence="1 2">
    <name type="scientific">Marinobacter shengliensis</name>
    <dbReference type="NCBI Taxonomy" id="1389223"/>
    <lineage>
        <taxon>Bacteria</taxon>
        <taxon>Pseudomonadati</taxon>
        <taxon>Pseudomonadota</taxon>
        <taxon>Gammaproteobacteria</taxon>
        <taxon>Pseudomonadales</taxon>
        <taxon>Marinobacteraceae</taxon>
        <taxon>Marinobacter</taxon>
    </lineage>
</organism>
<gene>
    <name evidence="1" type="ORF">ACE05E_15300</name>
</gene>
<evidence type="ECO:0000313" key="1">
    <source>
        <dbReference type="EMBL" id="MFB2716846.1"/>
    </source>
</evidence>